<dbReference type="NCBIfam" id="TIGR04145">
    <property type="entry name" value="Firmicu_CTERM"/>
    <property type="match status" value="2"/>
</dbReference>
<protein>
    <submittedName>
        <fullName evidence="4">Firmicu-CTERM sorting domain-containing protein</fullName>
    </submittedName>
</protein>
<organism evidence="4 5">
    <name type="scientific">Levilactobacillus fuyuanensis</name>
    <dbReference type="NCBI Taxonomy" id="2486022"/>
    <lineage>
        <taxon>Bacteria</taxon>
        <taxon>Bacillati</taxon>
        <taxon>Bacillota</taxon>
        <taxon>Bacilli</taxon>
        <taxon>Lactobacillales</taxon>
        <taxon>Lactobacillaceae</taxon>
        <taxon>Levilactobacillus</taxon>
    </lineage>
</organism>
<keyword evidence="3" id="KW-0732">Signal</keyword>
<sequence length="406" mass="43339">MKLWKLIMTGVVTLGLAGVFVTAPTPVTAQASDGVSIDGDFSDWKDADVVEGNNQNASALKNDGQYLDMYVKMEYGGIPQNGNYLLTIDGKTYYLMPKNMTGSVSAGESKAFSLVAGTWNGADQYGTVGSGYVSNVKSHNVAEFRVDLTKLKLSQSADGKEASFMNYDIGSNPAKATINWSGSADSSSSVAASGGTIDGKSDESSKGTTPTDSNANNDNDNLNIKIDGKFEDWKDVDLTEGYDGYTAMVSDGDYVYVYVQMKDNDVLPGTGDYNFDIGGKQVYVSTKHMPNNVKEGDAEPVSFVAGKWQEGDQYGTVGNGYSSTNKNGHNILEFRVDLRKLDVSTMTGQTITMYNPNIGDKKVSVAGGSTGPYIISGIGLAIAGLGYLKFRKSGKAKHKDDPTLTK</sequence>
<keyword evidence="2" id="KW-1133">Transmembrane helix</keyword>
<comment type="caution">
    <text evidence="4">The sequence shown here is derived from an EMBL/GenBank/DDBJ whole genome shotgun (WGS) entry which is preliminary data.</text>
</comment>
<accession>A0ABW4H6J7</accession>
<name>A0ABW4H6J7_9LACO</name>
<feature type="region of interest" description="Disordered" evidence="1">
    <location>
        <begin position="191"/>
        <end position="224"/>
    </location>
</feature>
<feature type="signal peptide" evidence="3">
    <location>
        <begin position="1"/>
        <end position="31"/>
    </location>
</feature>
<feature type="transmembrane region" description="Helical" evidence="2">
    <location>
        <begin position="371"/>
        <end position="390"/>
    </location>
</feature>
<dbReference type="RefSeq" id="WP_125702046.1">
    <property type="nucleotide sequence ID" value="NZ_JBHTOM010000025.1"/>
</dbReference>
<proteinExistence type="predicted"/>
<evidence type="ECO:0000313" key="5">
    <source>
        <dbReference type="Proteomes" id="UP001597195"/>
    </source>
</evidence>
<evidence type="ECO:0000313" key="4">
    <source>
        <dbReference type="EMBL" id="MFD1550359.1"/>
    </source>
</evidence>
<feature type="chain" id="PRO_5046793806" evidence="3">
    <location>
        <begin position="32"/>
        <end position="406"/>
    </location>
</feature>
<reference evidence="5" key="1">
    <citation type="journal article" date="2019" name="Int. J. Syst. Evol. Microbiol.">
        <title>The Global Catalogue of Microorganisms (GCM) 10K type strain sequencing project: providing services to taxonomists for standard genome sequencing and annotation.</title>
        <authorList>
            <consortium name="The Broad Institute Genomics Platform"/>
            <consortium name="The Broad Institute Genome Sequencing Center for Infectious Disease"/>
            <person name="Wu L."/>
            <person name="Ma J."/>
        </authorList>
    </citation>
    <scope>NUCLEOTIDE SEQUENCE [LARGE SCALE GENOMIC DNA]</scope>
    <source>
        <strain evidence="5">CCM 8906</strain>
    </source>
</reference>
<dbReference type="EMBL" id="JBHTOM010000025">
    <property type="protein sequence ID" value="MFD1550359.1"/>
    <property type="molecule type" value="Genomic_DNA"/>
</dbReference>
<dbReference type="InterPro" id="IPR026409">
    <property type="entry name" value="Firmicu_CTERM"/>
</dbReference>
<dbReference type="Proteomes" id="UP001597195">
    <property type="component" value="Unassembled WGS sequence"/>
</dbReference>
<keyword evidence="5" id="KW-1185">Reference proteome</keyword>
<evidence type="ECO:0000256" key="3">
    <source>
        <dbReference type="SAM" id="SignalP"/>
    </source>
</evidence>
<feature type="compositionally biased region" description="Low complexity" evidence="1">
    <location>
        <begin position="212"/>
        <end position="223"/>
    </location>
</feature>
<keyword evidence="2" id="KW-0812">Transmembrane</keyword>
<evidence type="ECO:0000256" key="2">
    <source>
        <dbReference type="SAM" id="Phobius"/>
    </source>
</evidence>
<evidence type="ECO:0000256" key="1">
    <source>
        <dbReference type="SAM" id="MobiDB-lite"/>
    </source>
</evidence>
<gene>
    <name evidence="4" type="ORF">ACFQ5T_11760</name>
</gene>
<keyword evidence="2" id="KW-0472">Membrane</keyword>